<proteinExistence type="predicted"/>
<dbReference type="AlphaFoldDB" id="A0A6J6LJ08"/>
<organism evidence="2">
    <name type="scientific">freshwater metagenome</name>
    <dbReference type="NCBI Taxonomy" id="449393"/>
    <lineage>
        <taxon>unclassified sequences</taxon>
        <taxon>metagenomes</taxon>
        <taxon>ecological metagenomes</taxon>
    </lineage>
</organism>
<accession>A0A6J6LJ08</accession>
<gene>
    <name evidence="2" type="ORF">UFOPK2243_01096</name>
</gene>
<feature type="compositionally biased region" description="Basic and acidic residues" evidence="1">
    <location>
        <begin position="155"/>
        <end position="165"/>
    </location>
</feature>
<dbReference type="EMBL" id="CAEZWL010000048">
    <property type="protein sequence ID" value="CAB4660554.1"/>
    <property type="molecule type" value="Genomic_DNA"/>
</dbReference>
<sequence>MIPAIIRKLLLPVARVISGKSEISDAIQAIHVAKGLINQINIPDTAGANGEITPAINPKIVIGATAGAARTLAKMLINEICPEIATMTGVQNNVAESGIAITIASGLGIFFEKLSTNRGANRSRPAVARTESAKPGSRTCHGSATITAPIAKPSAGKESRPRCVP</sequence>
<protein>
    <submittedName>
        <fullName evidence="2">Unannotated protein</fullName>
    </submittedName>
</protein>
<reference evidence="2" key="1">
    <citation type="submission" date="2020-05" db="EMBL/GenBank/DDBJ databases">
        <authorList>
            <person name="Chiriac C."/>
            <person name="Salcher M."/>
            <person name="Ghai R."/>
            <person name="Kavagutti S V."/>
        </authorList>
    </citation>
    <scope>NUCLEOTIDE SEQUENCE</scope>
</reference>
<evidence type="ECO:0000256" key="1">
    <source>
        <dbReference type="SAM" id="MobiDB-lite"/>
    </source>
</evidence>
<evidence type="ECO:0000313" key="2">
    <source>
        <dbReference type="EMBL" id="CAB4660554.1"/>
    </source>
</evidence>
<name>A0A6J6LJ08_9ZZZZ</name>
<feature type="region of interest" description="Disordered" evidence="1">
    <location>
        <begin position="120"/>
        <end position="165"/>
    </location>
</feature>